<dbReference type="Pfam" id="PF01494">
    <property type="entry name" value="FAD_binding_3"/>
    <property type="match status" value="1"/>
</dbReference>
<accession>A0A6G7YDK4</accession>
<feature type="domain" description="FAD-binding" evidence="4">
    <location>
        <begin position="13"/>
        <end position="372"/>
    </location>
</feature>
<protein>
    <submittedName>
        <fullName evidence="5">Monooxygenase</fullName>
    </submittedName>
</protein>
<evidence type="ECO:0000313" key="6">
    <source>
        <dbReference type="Proteomes" id="UP000502035"/>
    </source>
</evidence>
<dbReference type="GO" id="GO:0071949">
    <property type="term" value="F:FAD binding"/>
    <property type="evidence" value="ECO:0007669"/>
    <property type="project" value="InterPro"/>
</dbReference>
<keyword evidence="2" id="KW-0285">Flavoprotein</keyword>
<comment type="cofactor">
    <cofactor evidence="1">
        <name>FAD</name>
        <dbReference type="ChEBI" id="CHEBI:57692"/>
    </cofactor>
</comment>
<keyword evidence="5" id="KW-0560">Oxidoreductase</keyword>
<dbReference type="SUPFAM" id="SSF51905">
    <property type="entry name" value="FAD/NAD(P)-binding domain"/>
    <property type="match status" value="1"/>
</dbReference>
<keyword evidence="3" id="KW-0274">FAD</keyword>
<dbReference type="KEGG" id="npi:G7071_04080"/>
<evidence type="ECO:0000313" key="5">
    <source>
        <dbReference type="EMBL" id="QIK74721.1"/>
    </source>
</evidence>
<dbReference type="InterPro" id="IPR050641">
    <property type="entry name" value="RIFMO-like"/>
</dbReference>
<evidence type="ECO:0000256" key="1">
    <source>
        <dbReference type="ARBA" id="ARBA00001974"/>
    </source>
</evidence>
<keyword evidence="5" id="KW-0503">Monooxygenase</keyword>
<dbReference type="InterPro" id="IPR036188">
    <property type="entry name" value="FAD/NAD-bd_sf"/>
</dbReference>
<dbReference type="PRINTS" id="PR00420">
    <property type="entry name" value="RNGMNOXGNASE"/>
</dbReference>
<dbReference type="Gene3D" id="3.30.9.10">
    <property type="entry name" value="D-Amino Acid Oxidase, subunit A, domain 2"/>
    <property type="match status" value="1"/>
</dbReference>
<organism evidence="5 6">
    <name type="scientific">Nocardioides piscis</name>
    <dbReference type="NCBI Taxonomy" id="2714938"/>
    <lineage>
        <taxon>Bacteria</taxon>
        <taxon>Bacillati</taxon>
        <taxon>Actinomycetota</taxon>
        <taxon>Actinomycetes</taxon>
        <taxon>Propionibacteriales</taxon>
        <taxon>Nocardioidaceae</taxon>
        <taxon>Nocardioides</taxon>
    </lineage>
</organism>
<dbReference type="GO" id="GO:0016709">
    <property type="term" value="F:oxidoreductase activity, acting on paired donors, with incorporation or reduction of molecular oxygen, NAD(P)H as one donor, and incorporation of one atom of oxygen"/>
    <property type="evidence" value="ECO:0007669"/>
    <property type="project" value="UniProtKB-ARBA"/>
</dbReference>
<dbReference type="Gene3D" id="3.50.50.60">
    <property type="entry name" value="FAD/NAD(P)-binding domain"/>
    <property type="match status" value="1"/>
</dbReference>
<evidence type="ECO:0000256" key="3">
    <source>
        <dbReference type="ARBA" id="ARBA00022827"/>
    </source>
</evidence>
<sequence length="551" mass="60652">MAEEVQVRPTHAPIIVAGAGPVGTCLAIDAALRGVEVIIVEPRAAWDPPDAKCNTIAARTMETFRRFGIADQVRAAGLPDDYPTDTIYASSLSGPELTRIVMPSRVERSQPGFHDSEWPTPEPMVRESQLWLEPILRAKLTSLPNVRFMPRTQIEGYTQDDDGVTVHCRALDDDRAFDLRGGYLVGCDGGSSQVRKTMGVKLTGDAEIARTRTSLVRSGEIRSLFGDRRPAWMSWVVNHKARGVVVAINGDDLWLIHRAVPAGETDFEVVDLEQSIRDVLGVGPDFAFEVLRHEDWVGRRLVADRFRDGRVFVAGDAAHLWVPYAGYGMNAGIADAMNLSWLLSAVVNGWAEPTILEAYEAERLPITDQVSRLAMGKLEENAVAISARSIPKALGARHVVGRLMRRRLGEKLFNINLAQMSPEGLNFGYYYASSPIIVSDGEDAPAYDMGGHVPSTVPGCRLPHFWIGDKSILDFLGPDYTLIRFAPEVDLTALLDTRLPLTVVDVPVPADPAFKHKLLIVRADTHVVWRADALPRDIDDLAYRLRGGKSA</sequence>
<evidence type="ECO:0000256" key="2">
    <source>
        <dbReference type="ARBA" id="ARBA00022630"/>
    </source>
</evidence>
<dbReference type="AlphaFoldDB" id="A0A6G7YDK4"/>
<evidence type="ECO:0000259" key="4">
    <source>
        <dbReference type="Pfam" id="PF01494"/>
    </source>
</evidence>
<keyword evidence="6" id="KW-1185">Reference proteome</keyword>
<proteinExistence type="predicted"/>
<dbReference type="PANTHER" id="PTHR43004:SF19">
    <property type="entry name" value="BINDING MONOOXYGENASE, PUTATIVE (JCVI)-RELATED"/>
    <property type="match status" value="1"/>
</dbReference>
<name>A0A6G7YDK4_9ACTN</name>
<gene>
    <name evidence="5" type="ORF">G7071_04080</name>
</gene>
<reference evidence="5 6" key="1">
    <citation type="submission" date="2020-03" db="EMBL/GenBank/DDBJ databases">
        <title>Nocardioides sp. nov., isolated from fish.</title>
        <authorList>
            <person name="Hyun D.-W."/>
            <person name="Bae J.-W."/>
        </authorList>
    </citation>
    <scope>NUCLEOTIDE SEQUENCE [LARGE SCALE GENOMIC DNA]</scope>
    <source>
        <strain evidence="5 6">HDW12A</strain>
    </source>
</reference>
<dbReference type="PANTHER" id="PTHR43004">
    <property type="entry name" value="TRK SYSTEM POTASSIUM UPTAKE PROTEIN"/>
    <property type="match status" value="1"/>
</dbReference>
<dbReference type="Proteomes" id="UP000502035">
    <property type="component" value="Chromosome"/>
</dbReference>
<dbReference type="RefSeq" id="WP_166315190.1">
    <property type="nucleotide sequence ID" value="NZ_CP049866.1"/>
</dbReference>
<dbReference type="EMBL" id="CP049866">
    <property type="protein sequence ID" value="QIK74721.1"/>
    <property type="molecule type" value="Genomic_DNA"/>
</dbReference>
<dbReference type="InterPro" id="IPR002938">
    <property type="entry name" value="FAD-bd"/>
</dbReference>
<dbReference type="Gene3D" id="3.40.30.120">
    <property type="match status" value="1"/>
</dbReference>
<dbReference type="NCBIfam" id="NF004780">
    <property type="entry name" value="PRK06126.1"/>
    <property type="match status" value="1"/>
</dbReference>